<sequence>MIFVTVGTQRFQFNRLFKELDRLIKSGEISEEVVAQTGYTDYQPEQYQGESMVSPEKMDEFIDKSTLVITHAGTSSIIKCLKQDKKVVVVPRVAKYGEHVDDHQLEIAELFAGQNLIEPVYDIKDLKEKINAVKGKSYSSYKFDNTKLIGSIDDYLTSLSRSL</sequence>
<accession>A0A5R9EYN6</accession>
<evidence type="ECO:0000256" key="1">
    <source>
        <dbReference type="ARBA" id="ARBA00004240"/>
    </source>
</evidence>
<name>A0A5R9EYN6_9BACL</name>
<dbReference type="PANTHER" id="PTHR12867:SF6">
    <property type="entry name" value="N-ACETYLGLUCOSAMINYLDIPHOSPHODOLICHOL N-ACETYLGLUCOSAMINYLTRANSFERASE"/>
    <property type="match status" value="1"/>
</dbReference>
<evidence type="ECO:0000313" key="7">
    <source>
        <dbReference type="EMBL" id="TLS35180.1"/>
    </source>
</evidence>
<comment type="subcellular location">
    <subcellularLocation>
        <location evidence="1">Endoplasmic reticulum</location>
    </subcellularLocation>
</comment>
<dbReference type="InterPro" id="IPR007235">
    <property type="entry name" value="Glyco_trans_28_C"/>
</dbReference>
<evidence type="ECO:0000313" key="8">
    <source>
        <dbReference type="Proteomes" id="UP000308230"/>
    </source>
</evidence>
<keyword evidence="5" id="KW-0256">Endoplasmic reticulum</keyword>
<feature type="domain" description="Glycosyl transferase family 28 C-terminal" evidence="6">
    <location>
        <begin position="1"/>
        <end position="137"/>
    </location>
</feature>
<dbReference type="RefSeq" id="WP_138129363.1">
    <property type="nucleotide sequence ID" value="NZ_SWLG01000027.1"/>
</dbReference>
<comment type="similarity">
    <text evidence="2">Belongs to the glycosyltransferase 28 family.</text>
</comment>
<evidence type="ECO:0000256" key="3">
    <source>
        <dbReference type="ARBA" id="ARBA00022676"/>
    </source>
</evidence>
<dbReference type="InterPro" id="IPR039042">
    <property type="entry name" value="Alg13-like"/>
</dbReference>
<keyword evidence="8" id="KW-1185">Reference proteome</keyword>
<keyword evidence="4 7" id="KW-0808">Transferase</keyword>
<dbReference type="InterPro" id="IPR048097">
    <property type="entry name" value="Cps14G-like"/>
</dbReference>
<keyword evidence="3" id="KW-0328">Glycosyltransferase</keyword>
<dbReference type="Gene3D" id="3.40.50.2000">
    <property type="entry name" value="Glycogen Phosphorylase B"/>
    <property type="match status" value="1"/>
</dbReference>
<dbReference type="GO" id="GO:0016758">
    <property type="term" value="F:hexosyltransferase activity"/>
    <property type="evidence" value="ECO:0007669"/>
    <property type="project" value="InterPro"/>
</dbReference>
<dbReference type="EMBL" id="SWLG01000027">
    <property type="protein sequence ID" value="TLS35180.1"/>
    <property type="molecule type" value="Genomic_DNA"/>
</dbReference>
<dbReference type="AlphaFoldDB" id="A0A5R9EYN6"/>
<dbReference type="Proteomes" id="UP000308230">
    <property type="component" value="Unassembled WGS sequence"/>
</dbReference>
<dbReference type="NCBIfam" id="NF041548">
    <property type="entry name" value="PssE"/>
    <property type="match status" value="1"/>
</dbReference>
<proteinExistence type="inferred from homology"/>
<evidence type="ECO:0000256" key="5">
    <source>
        <dbReference type="ARBA" id="ARBA00022824"/>
    </source>
</evidence>
<dbReference type="OrthoDB" id="9814973at2"/>
<dbReference type="PANTHER" id="PTHR12867">
    <property type="entry name" value="GLYCOSYL TRANSFERASE-RELATED"/>
    <property type="match status" value="1"/>
</dbReference>
<dbReference type="Pfam" id="PF04101">
    <property type="entry name" value="Glyco_tran_28_C"/>
    <property type="match status" value="1"/>
</dbReference>
<gene>
    <name evidence="7" type="ORF">FCL54_21925</name>
</gene>
<evidence type="ECO:0000256" key="2">
    <source>
        <dbReference type="ARBA" id="ARBA00006962"/>
    </source>
</evidence>
<dbReference type="GO" id="GO:0006488">
    <property type="term" value="P:dolichol-linked oligosaccharide biosynthetic process"/>
    <property type="evidence" value="ECO:0007669"/>
    <property type="project" value="InterPro"/>
</dbReference>
<evidence type="ECO:0000256" key="4">
    <source>
        <dbReference type="ARBA" id="ARBA00022679"/>
    </source>
</evidence>
<dbReference type="SUPFAM" id="SSF53756">
    <property type="entry name" value="UDP-Glycosyltransferase/glycogen phosphorylase"/>
    <property type="match status" value="1"/>
</dbReference>
<comment type="caution">
    <text evidence="7">The sequence shown here is derived from an EMBL/GenBank/DDBJ whole genome shotgun (WGS) entry which is preliminary data.</text>
</comment>
<protein>
    <submittedName>
        <fullName evidence="7">Glycosyltransferase family 28</fullName>
    </submittedName>
</protein>
<organism evidence="7 8">
    <name type="scientific">Exobacillus caeni</name>
    <dbReference type="NCBI Taxonomy" id="2574798"/>
    <lineage>
        <taxon>Bacteria</taxon>
        <taxon>Bacillati</taxon>
        <taxon>Bacillota</taxon>
        <taxon>Bacilli</taxon>
        <taxon>Bacillales</taxon>
        <taxon>Guptibacillaceae</taxon>
        <taxon>Exobacillus</taxon>
    </lineage>
</organism>
<evidence type="ECO:0000259" key="6">
    <source>
        <dbReference type="Pfam" id="PF04101"/>
    </source>
</evidence>
<reference evidence="7 8" key="1">
    <citation type="submission" date="2019-04" db="EMBL/GenBank/DDBJ databases">
        <title>Bacillus caeni sp. nov., a bacterium isolated from mangrove sediment.</title>
        <authorList>
            <person name="Huang H."/>
            <person name="Mo K."/>
            <person name="Hu Y."/>
        </authorList>
    </citation>
    <scope>NUCLEOTIDE SEQUENCE [LARGE SCALE GENOMIC DNA]</scope>
    <source>
        <strain evidence="7 8">HB172195</strain>
    </source>
</reference>